<dbReference type="Proteomes" id="UP000247498">
    <property type="component" value="Unassembled WGS sequence"/>
</dbReference>
<feature type="transmembrane region" description="Helical" evidence="1">
    <location>
        <begin position="232"/>
        <end position="252"/>
    </location>
</feature>
<dbReference type="EMBL" id="BDRX01000032">
    <property type="protein sequence ID" value="GBF92430.1"/>
    <property type="molecule type" value="Genomic_DNA"/>
</dbReference>
<organism evidence="2 3">
    <name type="scientific">Raphidocelis subcapitata</name>
    <dbReference type="NCBI Taxonomy" id="307507"/>
    <lineage>
        <taxon>Eukaryota</taxon>
        <taxon>Viridiplantae</taxon>
        <taxon>Chlorophyta</taxon>
        <taxon>core chlorophytes</taxon>
        <taxon>Chlorophyceae</taxon>
        <taxon>CS clade</taxon>
        <taxon>Sphaeropleales</taxon>
        <taxon>Selenastraceae</taxon>
        <taxon>Raphidocelis</taxon>
    </lineage>
</organism>
<comment type="caution">
    <text evidence="2">The sequence shown here is derived from an EMBL/GenBank/DDBJ whole genome shotgun (WGS) entry which is preliminary data.</text>
</comment>
<gene>
    <name evidence="2" type="ORF">Rsub_04534</name>
</gene>
<evidence type="ECO:0000313" key="3">
    <source>
        <dbReference type="Proteomes" id="UP000247498"/>
    </source>
</evidence>
<evidence type="ECO:0000313" key="2">
    <source>
        <dbReference type="EMBL" id="GBF92430.1"/>
    </source>
</evidence>
<feature type="transmembrane region" description="Helical" evidence="1">
    <location>
        <begin position="200"/>
        <end position="220"/>
    </location>
</feature>
<dbReference type="InParanoid" id="A0A2V0P3K1"/>
<evidence type="ECO:0000256" key="1">
    <source>
        <dbReference type="SAM" id="Phobius"/>
    </source>
</evidence>
<feature type="transmembrane region" description="Helical" evidence="1">
    <location>
        <begin position="20"/>
        <end position="43"/>
    </location>
</feature>
<keyword evidence="1" id="KW-1133">Transmembrane helix</keyword>
<keyword evidence="1" id="KW-0812">Transmembrane</keyword>
<keyword evidence="1" id="KW-0472">Membrane</keyword>
<name>A0A2V0P3K1_9CHLO</name>
<sequence>MARSTPAEAAGTAVAEVQRIAAAAPGALLAALGALLSGLVAWATMMLAARSSMDGVFGDLGVGLDSLQSLKRGAAAAVGTLTPLLAALLVASGWVLTSNGGRRGAAAERRSQLTWVLAANGAAVLVTAFALAGSFAWYVDMKLISDAAASGGGAGPWWPPAASASAAPAPAPAPALPAAPAAVQDAARPQIPCPKGCMDLGVIAAALGLPLSCVCLPGFLAAQLTEAVGRVAWQLAVAVAGATLMVAGASWLSMLAAAQLALEGAADWAVAAPAGGGAREPLLPGGGAGAAEA</sequence>
<accession>A0A2V0P3K1</accession>
<feature type="transmembrane region" description="Helical" evidence="1">
    <location>
        <begin position="74"/>
        <end position="95"/>
    </location>
</feature>
<keyword evidence="3" id="KW-1185">Reference proteome</keyword>
<feature type="transmembrane region" description="Helical" evidence="1">
    <location>
        <begin position="115"/>
        <end position="139"/>
    </location>
</feature>
<proteinExistence type="predicted"/>
<protein>
    <submittedName>
        <fullName evidence="2">Uncharacterized protein</fullName>
    </submittedName>
</protein>
<reference evidence="2 3" key="1">
    <citation type="journal article" date="2018" name="Sci. Rep.">
        <title>Raphidocelis subcapitata (=Pseudokirchneriella subcapitata) provides an insight into genome evolution and environmental adaptations in the Sphaeropleales.</title>
        <authorList>
            <person name="Suzuki S."/>
            <person name="Yamaguchi H."/>
            <person name="Nakajima N."/>
            <person name="Kawachi M."/>
        </authorList>
    </citation>
    <scope>NUCLEOTIDE SEQUENCE [LARGE SCALE GENOMIC DNA]</scope>
    <source>
        <strain evidence="2 3">NIES-35</strain>
    </source>
</reference>
<dbReference type="AlphaFoldDB" id="A0A2V0P3K1"/>